<name>H0I0N1_9HYPH</name>
<keyword evidence="5" id="KW-0547">Nucleotide-binding</keyword>
<dbReference type="Pfam" id="PF07568">
    <property type="entry name" value="HisKA_2"/>
    <property type="match status" value="1"/>
</dbReference>
<feature type="domain" description="Histidine kinase" evidence="8">
    <location>
        <begin position="230"/>
        <end position="420"/>
    </location>
</feature>
<dbReference type="EMBL" id="AHAM01000268">
    <property type="protein sequence ID" value="EHK53456.1"/>
    <property type="molecule type" value="Genomic_DNA"/>
</dbReference>
<dbReference type="SUPFAM" id="SSF55874">
    <property type="entry name" value="ATPase domain of HSP90 chaperone/DNA topoisomerase II/histidine kinase"/>
    <property type="match status" value="1"/>
</dbReference>
<dbReference type="AlphaFoldDB" id="H0I0N1"/>
<evidence type="ECO:0000256" key="3">
    <source>
        <dbReference type="ARBA" id="ARBA00022553"/>
    </source>
</evidence>
<dbReference type="InterPro" id="IPR011495">
    <property type="entry name" value="Sig_transdc_His_kin_sub2_dim/P"/>
</dbReference>
<dbReference type="SUPFAM" id="SSF55781">
    <property type="entry name" value="GAF domain-like"/>
    <property type="match status" value="1"/>
</dbReference>
<dbReference type="SMART" id="SM00065">
    <property type="entry name" value="GAF"/>
    <property type="match status" value="1"/>
</dbReference>
<reference evidence="9 10" key="1">
    <citation type="journal article" date="2012" name="J. Bacteriol.">
        <title>Draft Genome Sequence of Mesorhizobium alhagi CCNWXJ12-2T, a Novel Salt-Resistant Species Isolated from the Desert of Northwestern China.</title>
        <authorList>
            <person name="Zhou M."/>
            <person name="Chen W."/>
            <person name="Chen H."/>
            <person name="Wei G."/>
        </authorList>
    </citation>
    <scope>NUCLEOTIDE SEQUENCE [LARGE SCALE GENOMIC DNA]</scope>
    <source>
        <strain evidence="9 10">CCNWXJ12-2</strain>
    </source>
</reference>
<dbReference type="Pfam" id="PF02518">
    <property type="entry name" value="HATPase_c"/>
    <property type="match status" value="1"/>
</dbReference>
<dbReference type="InterPro" id="IPR003018">
    <property type="entry name" value="GAF"/>
</dbReference>
<dbReference type="Pfam" id="PF13185">
    <property type="entry name" value="GAF_2"/>
    <property type="match status" value="1"/>
</dbReference>
<proteinExistence type="predicted"/>
<dbReference type="SMART" id="SM00387">
    <property type="entry name" value="HATPase_c"/>
    <property type="match status" value="1"/>
</dbReference>
<dbReference type="Gene3D" id="3.30.565.10">
    <property type="entry name" value="Histidine kinase-like ATPase, C-terminal domain"/>
    <property type="match status" value="1"/>
</dbReference>
<dbReference type="InterPro" id="IPR036890">
    <property type="entry name" value="HATPase_C_sf"/>
</dbReference>
<dbReference type="InterPro" id="IPR005467">
    <property type="entry name" value="His_kinase_dom"/>
</dbReference>
<comment type="catalytic activity">
    <reaction evidence="1">
        <text>ATP + protein L-histidine = ADP + protein N-phospho-L-histidine.</text>
        <dbReference type="EC" id="2.7.13.3"/>
    </reaction>
</comment>
<dbReference type="GO" id="GO:0005524">
    <property type="term" value="F:ATP binding"/>
    <property type="evidence" value="ECO:0007669"/>
    <property type="project" value="UniProtKB-KW"/>
</dbReference>
<evidence type="ECO:0000256" key="7">
    <source>
        <dbReference type="ARBA" id="ARBA00022840"/>
    </source>
</evidence>
<evidence type="ECO:0000313" key="9">
    <source>
        <dbReference type="EMBL" id="EHK53456.1"/>
    </source>
</evidence>
<evidence type="ECO:0000256" key="1">
    <source>
        <dbReference type="ARBA" id="ARBA00000085"/>
    </source>
</evidence>
<organism evidence="9 10">
    <name type="scientific">Mesorhizobium alhagi CCNWXJ12-2</name>
    <dbReference type="NCBI Taxonomy" id="1107882"/>
    <lineage>
        <taxon>Bacteria</taxon>
        <taxon>Pseudomonadati</taxon>
        <taxon>Pseudomonadota</taxon>
        <taxon>Alphaproteobacteria</taxon>
        <taxon>Hyphomicrobiales</taxon>
        <taxon>Phyllobacteriaceae</taxon>
        <taxon>Allomesorhizobium</taxon>
    </lineage>
</organism>
<accession>H0I0N1</accession>
<keyword evidence="6 9" id="KW-0418">Kinase</keyword>
<dbReference type="RefSeq" id="WP_008839588.1">
    <property type="nucleotide sequence ID" value="NZ_AHAM01000268.1"/>
</dbReference>
<evidence type="ECO:0000313" key="10">
    <source>
        <dbReference type="Proteomes" id="UP000003250"/>
    </source>
</evidence>
<evidence type="ECO:0000256" key="5">
    <source>
        <dbReference type="ARBA" id="ARBA00022741"/>
    </source>
</evidence>
<keyword evidence="10" id="KW-1185">Reference proteome</keyword>
<sequence length="429" mass="47458">MSWELPAAFADLSVREKRAVISERPQNPDNAPEQGNAAEELQYRLRQQQLTSEYALFALKTHDLQALLQEATKVCASGLQSQMCKIMEYLPDEGRFLVRAGVGWKPGIVGQARVGADTESPTGYAFQTGEPVISNHLQGESRFRTPTILAEHGIKRAINALIQIGDERYGVLEADSPVEGRFTEADLVFVWGFANMLGVAIERQRAEEALKHRDRLLQKALAHQEFLTRELSHRVKNSLSMVASLLRMQSRMSDDSGLKQALSDAQSRVETIGKIYDRLWRKDDAAVVDLREFLGELCDHIRASAPNHHLICTIAPVSVATDQAIILGLLANELITNALKYAYPKGFGEIGIRVALENGAQLRFEVFDYGVGLPTGARFDTFGGLGTKLVSTFSRQLGGQAQWQDAKPGTRFVLIFRPQTLSPIDAPTS</sequence>
<dbReference type="PATRIC" id="fig|1107882.3.peg.5827"/>
<dbReference type="EC" id="2.7.13.3" evidence="2"/>
<dbReference type="PANTHER" id="PTHR41523">
    <property type="entry name" value="TWO-COMPONENT SYSTEM SENSOR PROTEIN"/>
    <property type="match status" value="1"/>
</dbReference>
<dbReference type="GO" id="GO:0004673">
    <property type="term" value="F:protein histidine kinase activity"/>
    <property type="evidence" value="ECO:0007669"/>
    <property type="project" value="UniProtKB-EC"/>
</dbReference>
<evidence type="ECO:0000259" key="8">
    <source>
        <dbReference type="PROSITE" id="PS50109"/>
    </source>
</evidence>
<keyword evidence="3" id="KW-0597">Phosphoprotein</keyword>
<evidence type="ECO:0000256" key="2">
    <source>
        <dbReference type="ARBA" id="ARBA00012438"/>
    </source>
</evidence>
<dbReference type="InterPro" id="IPR029016">
    <property type="entry name" value="GAF-like_dom_sf"/>
</dbReference>
<dbReference type="InterPro" id="IPR003594">
    <property type="entry name" value="HATPase_dom"/>
</dbReference>
<dbReference type="Gene3D" id="3.30.450.40">
    <property type="match status" value="1"/>
</dbReference>
<evidence type="ECO:0000256" key="4">
    <source>
        <dbReference type="ARBA" id="ARBA00022679"/>
    </source>
</evidence>
<keyword evidence="7" id="KW-0067">ATP-binding</keyword>
<evidence type="ECO:0000256" key="6">
    <source>
        <dbReference type="ARBA" id="ARBA00022777"/>
    </source>
</evidence>
<gene>
    <name evidence="9" type="ORF">MAXJ12_30092</name>
</gene>
<dbReference type="PANTHER" id="PTHR41523:SF8">
    <property type="entry name" value="ETHYLENE RESPONSE SENSOR PROTEIN"/>
    <property type="match status" value="1"/>
</dbReference>
<dbReference type="PROSITE" id="PS50109">
    <property type="entry name" value="HIS_KIN"/>
    <property type="match status" value="1"/>
</dbReference>
<dbReference type="Proteomes" id="UP000003250">
    <property type="component" value="Unassembled WGS sequence"/>
</dbReference>
<keyword evidence="4" id="KW-0808">Transferase</keyword>
<protein>
    <recommendedName>
        <fullName evidence="2">histidine kinase</fullName>
        <ecNumber evidence="2">2.7.13.3</ecNumber>
    </recommendedName>
</protein>